<feature type="transmembrane region" description="Helical" evidence="1">
    <location>
        <begin position="12"/>
        <end position="30"/>
    </location>
</feature>
<organism evidence="3 4">
    <name type="scientific">Hymenobacter canadensis</name>
    <dbReference type="NCBI Taxonomy" id="2999067"/>
    <lineage>
        <taxon>Bacteria</taxon>
        <taxon>Pseudomonadati</taxon>
        <taxon>Bacteroidota</taxon>
        <taxon>Cytophagia</taxon>
        <taxon>Cytophagales</taxon>
        <taxon>Hymenobacteraceae</taxon>
        <taxon>Hymenobacter</taxon>
    </lineage>
</organism>
<sequence length="382" mass="43272">MNTSLPAPKQYFPALTGLRAVAALLVFVHHFNPFSAEKFGWTVHTLAAELHIGVTIFFVLSGFLIGYRYLGQERLNLRAYFANRFARIYPLYFLLTTATFVLFYYLGRDTADNLLEQYVLNITFLRGLFQQYLYTGIAQGWSLTTEEMFYVSAPLAFWLVRRSAHWLWALPLLLLAVGVALVLAGRPQPWHGFFDSFDFLLQFVYLGRAAEFFTGVALAWWLRQRGGQLPFRGLTYVGVSGMLACVGMLSLLHGPEEYAFGVMTWPGMFINNIVLPLVGIGPLLWGLVQEDTWLRRLLGSAPLVLLGKSSYAFYLIHMGVFQQLLYEKVGSQALCVLLLYVTSILLYWLLEEPLNRWLRRVLGPPTRPAEAAQKAADVTISA</sequence>
<dbReference type="Proteomes" id="UP001211005">
    <property type="component" value="Chromosome"/>
</dbReference>
<keyword evidence="3" id="KW-0012">Acyltransferase</keyword>
<evidence type="ECO:0000259" key="2">
    <source>
        <dbReference type="Pfam" id="PF01757"/>
    </source>
</evidence>
<dbReference type="Pfam" id="PF01757">
    <property type="entry name" value="Acyl_transf_3"/>
    <property type="match status" value="1"/>
</dbReference>
<evidence type="ECO:0000256" key="1">
    <source>
        <dbReference type="SAM" id="Phobius"/>
    </source>
</evidence>
<gene>
    <name evidence="3" type="ORF">O3303_12430</name>
</gene>
<dbReference type="RefSeq" id="WP_269558716.1">
    <property type="nucleotide sequence ID" value="NZ_CP114767.1"/>
</dbReference>
<dbReference type="PANTHER" id="PTHR23028:SF53">
    <property type="entry name" value="ACYL_TRANSF_3 DOMAIN-CONTAINING PROTEIN"/>
    <property type="match status" value="1"/>
</dbReference>
<feature type="transmembrane region" description="Helical" evidence="1">
    <location>
        <begin position="88"/>
        <end position="106"/>
    </location>
</feature>
<keyword evidence="1" id="KW-0812">Transmembrane</keyword>
<dbReference type="PANTHER" id="PTHR23028">
    <property type="entry name" value="ACETYLTRANSFERASE"/>
    <property type="match status" value="1"/>
</dbReference>
<evidence type="ECO:0000313" key="3">
    <source>
        <dbReference type="EMBL" id="WBA40629.1"/>
    </source>
</evidence>
<reference evidence="3 4" key="1">
    <citation type="submission" date="2022-12" db="EMBL/GenBank/DDBJ databases">
        <title>Hymenobacter canadensis sp. nov. isolated from lake water of the Cambridge Bay, Canada.</title>
        <authorList>
            <person name="Kim W.H."/>
            <person name="Lee Y.M."/>
        </authorList>
    </citation>
    <scope>NUCLEOTIDE SEQUENCE [LARGE SCALE GENOMIC DNA]</scope>
    <source>
        <strain evidence="3 4">PAMC 29467</strain>
    </source>
</reference>
<dbReference type="EMBL" id="CP114767">
    <property type="protein sequence ID" value="WBA40629.1"/>
    <property type="molecule type" value="Genomic_DNA"/>
</dbReference>
<feature type="transmembrane region" description="Helical" evidence="1">
    <location>
        <begin position="297"/>
        <end position="317"/>
    </location>
</feature>
<proteinExistence type="predicted"/>
<evidence type="ECO:0000313" key="4">
    <source>
        <dbReference type="Proteomes" id="UP001211005"/>
    </source>
</evidence>
<keyword evidence="3" id="KW-0808">Transferase</keyword>
<dbReference type="InterPro" id="IPR050879">
    <property type="entry name" value="Acyltransferase_3"/>
</dbReference>
<dbReference type="InterPro" id="IPR002656">
    <property type="entry name" value="Acyl_transf_3_dom"/>
</dbReference>
<keyword evidence="1" id="KW-0472">Membrane</keyword>
<accession>A0ABY7LM13</accession>
<dbReference type="GO" id="GO:0016746">
    <property type="term" value="F:acyltransferase activity"/>
    <property type="evidence" value="ECO:0007669"/>
    <property type="project" value="UniProtKB-KW"/>
</dbReference>
<feature type="transmembrane region" description="Helical" evidence="1">
    <location>
        <begin position="164"/>
        <end position="183"/>
    </location>
</feature>
<keyword evidence="4" id="KW-1185">Reference proteome</keyword>
<feature type="transmembrane region" description="Helical" evidence="1">
    <location>
        <begin position="234"/>
        <end position="253"/>
    </location>
</feature>
<feature type="transmembrane region" description="Helical" evidence="1">
    <location>
        <begin position="203"/>
        <end position="222"/>
    </location>
</feature>
<keyword evidence="1" id="KW-1133">Transmembrane helix</keyword>
<feature type="transmembrane region" description="Helical" evidence="1">
    <location>
        <begin position="265"/>
        <end position="285"/>
    </location>
</feature>
<feature type="transmembrane region" description="Helical" evidence="1">
    <location>
        <begin position="329"/>
        <end position="350"/>
    </location>
</feature>
<name>A0ABY7LM13_9BACT</name>
<feature type="transmembrane region" description="Helical" evidence="1">
    <location>
        <begin position="50"/>
        <end position="67"/>
    </location>
</feature>
<feature type="domain" description="Acyltransferase 3" evidence="2">
    <location>
        <begin position="14"/>
        <end position="350"/>
    </location>
</feature>
<protein>
    <submittedName>
        <fullName evidence="3">Acyltransferase</fullName>
    </submittedName>
</protein>